<accession>A0A4Y6PZH4</accession>
<keyword evidence="2" id="KW-1185">Reference proteome</keyword>
<dbReference type="AlphaFoldDB" id="A0A4Y6PZH4"/>
<evidence type="ECO:0000313" key="2">
    <source>
        <dbReference type="Proteomes" id="UP000315995"/>
    </source>
</evidence>
<organism evidence="1 2">
    <name type="scientific">Persicimonas caeni</name>
    <dbReference type="NCBI Taxonomy" id="2292766"/>
    <lineage>
        <taxon>Bacteria</taxon>
        <taxon>Deltaproteobacteria</taxon>
        <taxon>Bradymonadales</taxon>
        <taxon>Bradymonadaceae</taxon>
        <taxon>Persicimonas</taxon>
    </lineage>
</organism>
<evidence type="ECO:0000313" key="1">
    <source>
        <dbReference type="EMBL" id="QDG53640.1"/>
    </source>
</evidence>
<dbReference type="RefSeq" id="WP_141200094.1">
    <property type="nucleotide sequence ID" value="NZ_CP041186.1"/>
</dbReference>
<name>A0A4Y6PZH4_PERCE</name>
<dbReference type="Proteomes" id="UP000315995">
    <property type="component" value="Chromosome"/>
</dbReference>
<accession>A0A5B8YB46</accession>
<proteinExistence type="predicted"/>
<gene>
    <name evidence="1" type="ORF">FIV42_23705</name>
</gene>
<dbReference type="EMBL" id="CP041186">
    <property type="protein sequence ID" value="QDG53640.1"/>
    <property type="molecule type" value="Genomic_DNA"/>
</dbReference>
<reference evidence="1 2" key="1">
    <citation type="submission" date="2019-06" db="EMBL/GenBank/DDBJ databases">
        <title>Persicimonas caeni gen. nov., sp. nov., a predatory bacterium isolated from solar saltern.</title>
        <authorList>
            <person name="Wang S."/>
        </authorList>
    </citation>
    <scope>NUCLEOTIDE SEQUENCE [LARGE SCALE GENOMIC DNA]</scope>
    <source>
        <strain evidence="1 2">YN101</strain>
    </source>
</reference>
<protein>
    <submittedName>
        <fullName evidence="1">Uncharacterized protein</fullName>
    </submittedName>
</protein>
<sequence length="110" mass="12538">MSATPKCFSEHTADLHFEQDIVTIREWERFKWLARGLWEVADHYTVAQLEELLDAAPEMPGQHEKVLVLLAIKATPQSVAVLESLDTGAYDEGFRELHKVALDFAESKRD</sequence>